<evidence type="ECO:0000259" key="15">
    <source>
        <dbReference type="SMART" id="SM01117"/>
    </source>
</evidence>
<dbReference type="GO" id="GO:0020037">
    <property type="term" value="F:heme binding"/>
    <property type="evidence" value="ECO:0007669"/>
    <property type="project" value="InterPro"/>
</dbReference>
<dbReference type="GO" id="GO:0046872">
    <property type="term" value="F:metal ion binding"/>
    <property type="evidence" value="ECO:0007669"/>
    <property type="project" value="UniProtKB-KW"/>
</dbReference>
<dbReference type="EMBL" id="OV170232">
    <property type="protein sequence ID" value="CAH0717433.1"/>
    <property type="molecule type" value="Genomic_DNA"/>
</dbReference>
<dbReference type="Pfam" id="PF00173">
    <property type="entry name" value="Cyt-b5"/>
    <property type="match status" value="1"/>
</dbReference>
<evidence type="ECO:0000256" key="10">
    <source>
        <dbReference type="ARBA" id="ARBA00023136"/>
    </source>
</evidence>
<reference evidence="16" key="1">
    <citation type="submission" date="2021-12" db="EMBL/GenBank/DDBJ databases">
        <authorList>
            <person name="Martin H S."/>
        </authorList>
    </citation>
    <scope>NUCLEOTIDE SEQUENCE</scope>
</reference>
<evidence type="ECO:0000256" key="6">
    <source>
        <dbReference type="ARBA" id="ARBA00022824"/>
    </source>
</evidence>
<keyword evidence="3" id="KW-0349">Heme</keyword>
<protein>
    <recommendedName>
        <fullName evidence="13">Cytochrome b5</fullName>
    </recommendedName>
</protein>
<dbReference type="AlphaFoldDB" id="A0A8J9V7G6"/>
<dbReference type="Proteomes" id="UP000838878">
    <property type="component" value="Chromosome 12"/>
</dbReference>
<keyword evidence="6" id="KW-0256">Endoplasmic reticulum</keyword>
<name>A0A8J9V7G6_9NEOP</name>
<keyword evidence="9" id="KW-0408">Iron</keyword>
<evidence type="ECO:0000256" key="14">
    <source>
        <dbReference type="SAM" id="Phobius"/>
    </source>
</evidence>
<keyword evidence="8" id="KW-0249">Electron transport</keyword>
<accession>A0A8J9V7G6</accession>
<dbReference type="PANTHER" id="PTHR19359:SF150">
    <property type="entry name" value="CYTOCHROME B5"/>
    <property type="match status" value="1"/>
</dbReference>
<evidence type="ECO:0000256" key="3">
    <source>
        <dbReference type="ARBA" id="ARBA00022617"/>
    </source>
</evidence>
<dbReference type="SMART" id="SM01117">
    <property type="entry name" value="Cyt-b5"/>
    <property type="match status" value="1"/>
</dbReference>
<dbReference type="PRINTS" id="PR00363">
    <property type="entry name" value="CYTOCHROMEB5"/>
</dbReference>
<keyword evidence="5" id="KW-0479">Metal-binding</keyword>
<evidence type="ECO:0000256" key="9">
    <source>
        <dbReference type="ARBA" id="ARBA00023004"/>
    </source>
</evidence>
<dbReference type="GO" id="GO:0005789">
    <property type="term" value="C:endoplasmic reticulum membrane"/>
    <property type="evidence" value="ECO:0007669"/>
    <property type="project" value="UniProtKB-SubCell"/>
</dbReference>
<dbReference type="SUPFAM" id="SSF55856">
    <property type="entry name" value="Cytochrome b5-like heme/steroid binding domain"/>
    <property type="match status" value="1"/>
</dbReference>
<evidence type="ECO:0000313" key="17">
    <source>
        <dbReference type="Proteomes" id="UP000838878"/>
    </source>
</evidence>
<evidence type="ECO:0000313" key="16">
    <source>
        <dbReference type="EMBL" id="CAH0717433.1"/>
    </source>
</evidence>
<dbReference type="FunFam" id="3.10.120.10:FF:000002">
    <property type="entry name" value="Cytochrome b5 type B"/>
    <property type="match status" value="1"/>
</dbReference>
<dbReference type="InterPro" id="IPR001199">
    <property type="entry name" value="Cyt_B5-like_heme/steroid-bd"/>
</dbReference>
<feature type="transmembrane region" description="Helical" evidence="14">
    <location>
        <begin position="110"/>
        <end position="128"/>
    </location>
</feature>
<evidence type="ECO:0000256" key="7">
    <source>
        <dbReference type="ARBA" id="ARBA00022848"/>
    </source>
</evidence>
<dbReference type="InterPro" id="IPR018506">
    <property type="entry name" value="Cyt_B5_heme-BS"/>
</dbReference>
<comment type="similarity">
    <text evidence="12">Belongs to the cytochrome b5 family.</text>
</comment>
<gene>
    <name evidence="16" type="ORF">BINO364_LOCUS4042</name>
</gene>
<feature type="non-terminal residue" evidence="16">
    <location>
        <position position="129"/>
    </location>
</feature>
<dbReference type="InterPro" id="IPR036400">
    <property type="entry name" value="Cyt_B5-like_heme/steroid_sf"/>
</dbReference>
<keyword evidence="7" id="KW-0492">Microsome</keyword>
<organism evidence="16 17">
    <name type="scientific">Brenthis ino</name>
    <name type="common">lesser marbled fritillary</name>
    <dbReference type="NCBI Taxonomy" id="405034"/>
    <lineage>
        <taxon>Eukaryota</taxon>
        <taxon>Metazoa</taxon>
        <taxon>Ecdysozoa</taxon>
        <taxon>Arthropoda</taxon>
        <taxon>Hexapoda</taxon>
        <taxon>Insecta</taxon>
        <taxon>Pterygota</taxon>
        <taxon>Neoptera</taxon>
        <taxon>Endopterygota</taxon>
        <taxon>Lepidoptera</taxon>
        <taxon>Glossata</taxon>
        <taxon>Ditrysia</taxon>
        <taxon>Papilionoidea</taxon>
        <taxon>Nymphalidae</taxon>
        <taxon>Heliconiinae</taxon>
        <taxon>Argynnini</taxon>
        <taxon>Brenthis</taxon>
    </lineage>
</organism>
<dbReference type="InterPro" id="IPR050668">
    <property type="entry name" value="Cytochrome_b5"/>
</dbReference>
<keyword evidence="4 14" id="KW-0812">Transmembrane</keyword>
<dbReference type="PROSITE" id="PS00191">
    <property type="entry name" value="CYTOCHROME_B5_1"/>
    <property type="match status" value="1"/>
</dbReference>
<dbReference type="Gene3D" id="3.10.120.10">
    <property type="entry name" value="Cytochrome b5-like heme/steroid binding domain"/>
    <property type="match status" value="1"/>
</dbReference>
<keyword evidence="14" id="KW-1133">Transmembrane helix</keyword>
<evidence type="ECO:0000256" key="2">
    <source>
        <dbReference type="ARBA" id="ARBA00022448"/>
    </source>
</evidence>
<evidence type="ECO:0000256" key="1">
    <source>
        <dbReference type="ARBA" id="ARBA00004131"/>
    </source>
</evidence>
<keyword evidence="17" id="KW-1185">Reference proteome</keyword>
<sequence>MSDKKLFTRKEIETRNSSIDAVFVIDNEVYDITKFLDDHPGGHEVLLNVAGKDASEDFDDVGHSTDAKEMMKKFCIGEVVDEDKVELKKHNINWQAIGSEKNDGSFLSSWKFPVLLGLVVTVLYTYLFV</sequence>
<evidence type="ECO:0000256" key="5">
    <source>
        <dbReference type="ARBA" id="ARBA00022723"/>
    </source>
</evidence>
<evidence type="ECO:0000256" key="8">
    <source>
        <dbReference type="ARBA" id="ARBA00022982"/>
    </source>
</evidence>
<dbReference type="PANTHER" id="PTHR19359">
    <property type="entry name" value="CYTOCHROME B5"/>
    <property type="match status" value="1"/>
</dbReference>
<feature type="domain" description="Cytochrome b5 heme-binding" evidence="15">
    <location>
        <begin position="7"/>
        <end position="80"/>
    </location>
</feature>
<keyword evidence="2" id="KW-0813">Transport</keyword>
<keyword evidence="10 14" id="KW-0472">Membrane</keyword>
<comment type="subcellular location">
    <subcellularLocation>
        <location evidence="1">Endoplasmic reticulum membrane</location>
        <topology evidence="1">Single-pass membrane protein</topology>
        <orientation evidence="1">Cytoplasmic side</orientation>
    </subcellularLocation>
    <subcellularLocation>
        <location evidence="11">Microsome membrane</location>
        <topology evidence="11">Single-pass membrane protein</topology>
        <orientation evidence="11">Cytoplasmic side</orientation>
    </subcellularLocation>
</comment>
<evidence type="ECO:0000256" key="12">
    <source>
        <dbReference type="ARBA" id="ARBA00038168"/>
    </source>
</evidence>
<dbReference type="OrthoDB" id="260519at2759"/>
<evidence type="ECO:0000256" key="11">
    <source>
        <dbReference type="ARBA" id="ARBA00037877"/>
    </source>
</evidence>
<evidence type="ECO:0000256" key="13">
    <source>
        <dbReference type="ARBA" id="ARBA00039806"/>
    </source>
</evidence>
<evidence type="ECO:0000256" key="4">
    <source>
        <dbReference type="ARBA" id="ARBA00022692"/>
    </source>
</evidence>
<proteinExistence type="inferred from homology"/>